<reference evidence="1 2" key="1">
    <citation type="submission" date="2023-12" db="EMBL/GenBank/DDBJ databases">
        <title>Baltic Sea Cyanobacteria.</title>
        <authorList>
            <person name="Delbaje E."/>
            <person name="Fewer D.P."/>
            <person name="Shishido T.K."/>
        </authorList>
    </citation>
    <scope>NUCLEOTIDE SEQUENCE [LARGE SCALE GENOMIC DNA]</scope>
    <source>
        <strain evidence="1 2">CCNP 1315</strain>
    </source>
</reference>
<protein>
    <submittedName>
        <fullName evidence="1">Uncharacterized protein</fullName>
    </submittedName>
</protein>
<dbReference type="EMBL" id="JAYGHT010000132">
    <property type="protein sequence ID" value="MEA5521410.1"/>
    <property type="molecule type" value="Genomic_DNA"/>
</dbReference>
<accession>A0ABU5U2X5</accession>
<name>A0ABU5U2X5_9CYAN</name>
<evidence type="ECO:0000313" key="1">
    <source>
        <dbReference type="EMBL" id="MEA5521410.1"/>
    </source>
</evidence>
<dbReference type="RefSeq" id="WP_323272676.1">
    <property type="nucleotide sequence ID" value="NZ_JAYGHT010000132.1"/>
</dbReference>
<proteinExistence type="predicted"/>
<dbReference type="Proteomes" id="UP001301728">
    <property type="component" value="Unassembled WGS sequence"/>
</dbReference>
<comment type="caution">
    <text evidence="1">The sequence shown here is derived from an EMBL/GenBank/DDBJ whole genome shotgun (WGS) entry which is preliminary data.</text>
</comment>
<organism evidence="1 2">
    <name type="scientific">Limnoraphis robusta CCNP1315</name>
    <dbReference type="NCBI Taxonomy" id="3110306"/>
    <lineage>
        <taxon>Bacteria</taxon>
        <taxon>Bacillati</taxon>
        <taxon>Cyanobacteriota</taxon>
        <taxon>Cyanophyceae</taxon>
        <taxon>Oscillatoriophycideae</taxon>
        <taxon>Oscillatoriales</taxon>
        <taxon>Sirenicapillariaceae</taxon>
        <taxon>Limnoraphis</taxon>
    </lineage>
</organism>
<sequence length="279" mass="32289">MVYKQLFELSIFHNYYRSQVCPDLSIEPTSECSRILGGYRLILKNKVNGIVVIAPVDSENKPQIELAENLKFTFLLKLKNKTFLDFTEIDWKPVEDSIYQYSNQKNTQIGTSNLEKTKTKLSDRKLAKGKEILGLVDIYNNSSFPKVLTRVSEYKITFQAKKQHWLYYLITDSVTQGDEFLIRDQDTTRETEIKFTRLKNTEAEKTDPIFSVLNQQYPQTQKYIFKSDSEITCQEAGIKNLQLVNQKNRNGGNSTVWIEHLPNPPNHNGIHVINALKSL</sequence>
<keyword evidence="2" id="KW-1185">Reference proteome</keyword>
<gene>
    <name evidence="1" type="ORF">VB854_20950</name>
</gene>
<evidence type="ECO:0000313" key="2">
    <source>
        <dbReference type="Proteomes" id="UP001301728"/>
    </source>
</evidence>